<keyword evidence="2" id="KW-0677">Repeat</keyword>
<dbReference type="InterPro" id="IPR000408">
    <property type="entry name" value="Reg_chr_condens"/>
</dbReference>
<dbReference type="PANTHER" id="PTHR45982:SF1">
    <property type="entry name" value="REGULATOR OF CHROMOSOME CONDENSATION"/>
    <property type="match status" value="1"/>
</dbReference>
<dbReference type="PRINTS" id="PR00633">
    <property type="entry name" value="RCCNDNSATION"/>
</dbReference>
<feature type="repeat" description="RCC1" evidence="3">
    <location>
        <begin position="197"/>
        <end position="248"/>
    </location>
</feature>
<dbReference type="GO" id="GO:0005085">
    <property type="term" value="F:guanyl-nucleotide exchange factor activity"/>
    <property type="evidence" value="ECO:0007669"/>
    <property type="project" value="TreeGrafter"/>
</dbReference>
<evidence type="ECO:0000256" key="3">
    <source>
        <dbReference type="PROSITE-ProRule" id="PRU00235"/>
    </source>
</evidence>
<comment type="caution">
    <text evidence="6">The sequence shown here is derived from an EMBL/GenBank/DDBJ whole genome shotgun (WGS) entry which is preliminary data.</text>
</comment>
<keyword evidence="4" id="KW-0812">Transmembrane</keyword>
<reference evidence="6 7" key="1">
    <citation type="submission" date="2024-01" db="EMBL/GenBank/DDBJ databases">
        <title>The genomes of 5 underutilized Papilionoideae crops provide insights into root nodulation and disease resistanc.</title>
        <authorList>
            <person name="Yuan L."/>
        </authorList>
    </citation>
    <scope>NUCLEOTIDE SEQUENCE [LARGE SCALE GENOMIC DNA]</scope>
    <source>
        <strain evidence="6">ZHUSHIDOU_FW_LH</strain>
        <tissue evidence="6">Leaf</tissue>
    </source>
</reference>
<dbReference type="PROSITE" id="PS50012">
    <property type="entry name" value="RCC1_3"/>
    <property type="match status" value="6"/>
</dbReference>
<dbReference type="PANTHER" id="PTHR45982">
    <property type="entry name" value="REGULATOR OF CHROMOSOME CONDENSATION"/>
    <property type="match status" value="1"/>
</dbReference>
<dbReference type="InterPro" id="IPR051553">
    <property type="entry name" value="Ran_GTPase-activating"/>
</dbReference>
<keyword evidence="4" id="KW-1133">Transmembrane helix</keyword>
<feature type="domain" description="RCC1-like" evidence="5">
    <location>
        <begin position="64"/>
        <end position="387"/>
    </location>
</feature>
<keyword evidence="7" id="KW-1185">Reference proteome</keyword>
<feature type="transmembrane region" description="Helical" evidence="4">
    <location>
        <begin position="130"/>
        <end position="152"/>
    </location>
</feature>
<accession>A0AAN9HWF2</accession>
<dbReference type="GO" id="GO:0005737">
    <property type="term" value="C:cytoplasm"/>
    <property type="evidence" value="ECO:0007669"/>
    <property type="project" value="TreeGrafter"/>
</dbReference>
<dbReference type="EMBL" id="JAYWIO010000006">
    <property type="protein sequence ID" value="KAK7256209.1"/>
    <property type="molecule type" value="Genomic_DNA"/>
</dbReference>
<dbReference type="Gene3D" id="2.130.10.30">
    <property type="entry name" value="Regulator of chromosome condensation 1/beta-lactamase-inhibitor protein II"/>
    <property type="match status" value="2"/>
</dbReference>
<sequence>MATIRHRIATLTHRLSSSAVAPATSGASCSYSSSSSLTSKLPILYPFTTDTTDPTNQPDTATLQLLSWGRGASGQLGGGKEEIRLYPSPVANLVVPKSSFSLSQTPGRLGETETTTTATKKKKKQKKDRVELAISCGFSHSSLIVNGALWVWGKGDGGRLGFGHEDSLFVPTLNPHLDDVRSVALGGLHSVALTSAGEVFTWGYGGFGALGHSVYHRELFPRLVKGSWEGTIQHIATSGMHTAAVTESGELYIWGREEGDGRLGLGPGRGPDHAGGLSIPCKVKELPFPVAAVSCGGFFTMALTKDGQLWNWGANSNYELGRGDKIGGWKPKPIPSLQNVRIIQIASGGYHSLALADDGKVLSWGYGGQGQLGHGSIDNQKIPAVVEALAHEHIVYISCGGSSSAALTDKGKLYMWGNATDSQLGVPGLPAVQPSPVEVNFLMEDDGLGPHKVLSVANGASHAICLALRESCIDCFPRQGRHRRRLDSMHEGAFHGLQSLTRCRLSTPSTLINACVDARWISVKLILGSKGYSRFLQRDFEA</sequence>
<feature type="repeat" description="RCC1" evidence="3">
    <location>
        <begin position="411"/>
        <end position="469"/>
    </location>
</feature>
<evidence type="ECO:0000313" key="7">
    <source>
        <dbReference type="Proteomes" id="UP001372338"/>
    </source>
</evidence>
<dbReference type="InterPro" id="IPR058923">
    <property type="entry name" value="RCC1-like_dom"/>
</dbReference>
<dbReference type="Pfam" id="PF25390">
    <property type="entry name" value="WD40_RLD"/>
    <property type="match status" value="1"/>
</dbReference>
<name>A0AAN9HWF2_CROPI</name>
<proteinExistence type="predicted"/>
<evidence type="ECO:0000259" key="5">
    <source>
        <dbReference type="Pfam" id="PF25390"/>
    </source>
</evidence>
<gene>
    <name evidence="6" type="ORF">RIF29_29647</name>
</gene>
<dbReference type="Pfam" id="PF00415">
    <property type="entry name" value="RCC1"/>
    <property type="match status" value="1"/>
</dbReference>
<dbReference type="AlphaFoldDB" id="A0AAN9HWF2"/>
<evidence type="ECO:0000256" key="1">
    <source>
        <dbReference type="ARBA" id="ARBA00022658"/>
    </source>
</evidence>
<keyword evidence="1" id="KW-0344">Guanine-nucleotide releasing factor</keyword>
<feature type="repeat" description="RCC1" evidence="3">
    <location>
        <begin position="307"/>
        <end position="358"/>
    </location>
</feature>
<evidence type="ECO:0000313" key="6">
    <source>
        <dbReference type="EMBL" id="KAK7256209.1"/>
    </source>
</evidence>
<dbReference type="Proteomes" id="UP001372338">
    <property type="component" value="Unassembled WGS sequence"/>
</dbReference>
<dbReference type="InterPro" id="IPR009091">
    <property type="entry name" value="RCC1/BLIP-II"/>
</dbReference>
<dbReference type="PROSITE" id="PS00626">
    <property type="entry name" value="RCC1_2"/>
    <property type="match status" value="1"/>
</dbReference>
<dbReference type="PROSITE" id="PS51257">
    <property type="entry name" value="PROKAR_LIPOPROTEIN"/>
    <property type="match status" value="1"/>
</dbReference>
<evidence type="ECO:0000256" key="2">
    <source>
        <dbReference type="ARBA" id="ARBA00022737"/>
    </source>
</evidence>
<feature type="repeat" description="RCC1" evidence="3">
    <location>
        <begin position="249"/>
        <end position="306"/>
    </location>
</feature>
<evidence type="ECO:0000256" key="4">
    <source>
        <dbReference type="SAM" id="Phobius"/>
    </source>
</evidence>
<feature type="repeat" description="RCC1" evidence="3">
    <location>
        <begin position="147"/>
        <end position="196"/>
    </location>
</feature>
<protein>
    <recommendedName>
        <fullName evidence="5">RCC1-like domain-containing protein</fullName>
    </recommendedName>
</protein>
<dbReference type="SUPFAM" id="SSF50985">
    <property type="entry name" value="RCC1/BLIP-II"/>
    <property type="match status" value="1"/>
</dbReference>
<keyword evidence="4" id="KW-0472">Membrane</keyword>
<feature type="repeat" description="RCC1" evidence="3">
    <location>
        <begin position="359"/>
        <end position="410"/>
    </location>
</feature>
<organism evidence="6 7">
    <name type="scientific">Crotalaria pallida</name>
    <name type="common">Smooth rattlebox</name>
    <name type="synonym">Crotalaria striata</name>
    <dbReference type="NCBI Taxonomy" id="3830"/>
    <lineage>
        <taxon>Eukaryota</taxon>
        <taxon>Viridiplantae</taxon>
        <taxon>Streptophyta</taxon>
        <taxon>Embryophyta</taxon>
        <taxon>Tracheophyta</taxon>
        <taxon>Spermatophyta</taxon>
        <taxon>Magnoliopsida</taxon>
        <taxon>eudicotyledons</taxon>
        <taxon>Gunneridae</taxon>
        <taxon>Pentapetalae</taxon>
        <taxon>rosids</taxon>
        <taxon>fabids</taxon>
        <taxon>Fabales</taxon>
        <taxon>Fabaceae</taxon>
        <taxon>Papilionoideae</taxon>
        <taxon>50 kb inversion clade</taxon>
        <taxon>genistoids sensu lato</taxon>
        <taxon>core genistoids</taxon>
        <taxon>Crotalarieae</taxon>
        <taxon>Crotalaria</taxon>
    </lineage>
</organism>